<gene>
    <name evidence="9" type="ORF">CPY51_30380</name>
</gene>
<sequence length="143" mass="15883">MSIAANIVCPHCLTLNRMSSDRDSLSAKCGHCHKKLFEGHPFAVNERAFNKHIQSNDIPVVVDFWAAWCGPCKMIEPIFAALSGEMEPGWRFLRVDTEAERALSARFQIKSIPMLMTFTKGAVVGQRAGAMDKASLRAWLAAF</sequence>
<dbReference type="PROSITE" id="PS51352">
    <property type="entry name" value="THIOREDOXIN_2"/>
    <property type="match status" value="1"/>
</dbReference>
<dbReference type="PROSITE" id="PS00194">
    <property type="entry name" value="THIOREDOXIN_1"/>
    <property type="match status" value="1"/>
</dbReference>
<dbReference type="Pfam" id="PF00085">
    <property type="entry name" value="Thioredoxin"/>
    <property type="match status" value="1"/>
</dbReference>
<name>A0A2W4C3N5_9HYPH</name>
<dbReference type="Gene3D" id="2.30.30.380">
    <property type="entry name" value="Zn-finger domain of Sec23/24"/>
    <property type="match status" value="1"/>
</dbReference>
<accession>A0A2W4C3N5</accession>
<evidence type="ECO:0000256" key="4">
    <source>
        <dbReference type="ARBA" id="ARBA00022982"/>
    </source>
</evidence>
<evidence type="ECO:0000256" key="2">
    <source>
        <dbReference type="ARBA" id="ARBA00022448"/>
    </source>
</evidence>
<dbReference type="SUPFAM" id="SSF52833">
    <property type="entry name" value="Thioredoxin-like"/>
    <property type="match status" value="1"/>
</dbReference>
<comment type="similarity">
    <text evidence="1">Belongs to the thioredoxin family.</text>
</comment>
<dbReference type="Pfam" id="PF21352">
    <property type="entry name" value="Zn_ribbon_Thio2"/>
    <property type="match status" value="1"/>
</dbReference>
<keyword evidence="6" id="KW-0676">Redox-active center</keyword>
<organism evidence="9 10">
    <name type="scientific">Rhizobium tubonense</name>
    <dbReference type="NCBI Taxonomy" id="484088"/>
    <lineage>
        <taxon>Bacteria</taxon>
        <taxon>Pseudomonadati</taxon>
        <taxon>Pseudomonadota</taxon>
        <taxon>Alphaproteobacteria</taxon>
        <taxon>Hyphomicrobiales</taxon>
        <taxon>Rhizobiaceae</taxon>
        <taxon>Rhizobium/Agrobacterium group</taxon>
        <taxon>Rhizobium</taxon>
    </lineage>
</organism>
<keyword evidence="3" id="KW-0479">Metal-binding</keyword>
<keyword evidence="2" id="KW-0813">Transport</keyword>
<dbReference type="OrthoDB" id="9790390at2"/>
<dbReference type="InterPro" id="IPR013766">
    <property type="entry name" value="Thioredoxin_domain"/>
</dbReference>
<feature type="domain" description="Thioredoxin" evidence="8">
    <location>
        <begin position="33"/>
        <end position="143"/>
    </location>
</feature>
<dbReference type="PRINTS" id="PR00421">
    <property type="entry name" value="THIOREDOXIN"/>
</dbReference>
<keyword evidence="10" id="KW-1185">Reference proteome</keyword>
<dbReference type="PANTHER" id="PTHR45663:SF40">
    <property type="entry name" value="THIOREDOXIN 2"/>
    <property type="match status" value="1"/>
</dbReference>
<evidence type="ECO:0000313" key="10">
    <source>
        <dbReference type="Proteomes" id="UP000248925"/>
    </source>
</evidence>
<dbReference type="AlphaFoldDB" id="A0A2W4C3N5"/>
<protein>
    <recommendedName>
        <fullName evidence="7">Thioredoxin</fullName>
    </recommendedName>
</protein>
<evidence type="ECO:0000256" key="7">
    <source>
        <dbReference type="NCBIfam" id="TIGR01068"/>
    </source>
</evidence>
<evidence type="ECO:0000259" key="8">
    <source>
        <dbReference type="PROSITE" id="PS51352"/>
    </source>
</evidence>
<dbReference type="NCBIfam" id="NF008229">
    <property type="entry name" value="PRK10996.1"/>
    <property type="match status" value="1"/>
</dbReference>
<dbReference type="Gene3D" id="3.40.30.10">
    <property type="entry name" value="Glutaredoxin"/>
    <property type="match status" value="1"/>
</dbReference>
<evidence type="ECO:0000313" key="9">
    <source>
        <dbReference type="EMBL" id="PZM08097.1"/>
    </source>
</evidence>
<evidence type="ECO:0000256" key="6">
    <source>
        <dbReference type="ARBA" id="ARBA00023284"/>
    </source>
</evidence>
<keyword evidence="4" id="KW-0249">Electron transport</keyword>
<keyword evidence="5" id="KW-1015">Disulfide bond</keyword>
<evidence type="ECO:0000256" key="3">
    <source>
        <dbReference type="ARBA" id="ARBA00022723"/>
    </source>
</evidence>
<dbReference type="InterPro" id="IPR036249">
    <property type="entry name" value="Thioredoxin-like_sf"/>
</dbReference>
<dbReference type="PANTHER" id="PTHR45663">
    <property type="entry name" value="GEO12009P1"/>
    <property type="match status" value="1"/>
</dbReference>
<evidence type="ECO:0000256" key="5">
    <source>
        <dbReference type="ARBA" id="ARBA00023157"/>
    </source>
</evidence>
<dbReference type="GO" id="GO:0015035">
    <property type="term" value="F:protein-disulfide reductase activity"/>
    <property type="evidence" value="ECO:0007669"/>
    <property type="project" value="UniProtKB-UniRule"/>
</dbReference>
<dbReference type="InterPro" id="IPR005746">
    <property type="entry name" value="Thioredoxin"/>
</dbReference>
<dbReference type="GO" id="GO:0046872">
    <property type="term" value="F:metal ion binding"/>
    <property type="evidence" value="ECO:0007669"/>
    <property type="project" value="UniProtKB-KW"/>
</dbReference>
<dbReference type="GO" id="GO:0005829">
    <property type="term" value="C:cytosol"/>
    <property type="evidence" value="ECO:0007669"/>
    <property type="project" value="TreeGrafter"/>
</dbReference>
<dbReference type="InterPro" id="IPR017937">
    <property type="entry name" value="Thioredoxin_CS"/>
</dbReference>
<dbReference type="NCBIfam" id="TIGR01068">
    <property type="entry name" value="thioredoxin"/>
    <property type="match status" value="1"/>
</dbReference>
<dbReference type="EMBL" id="PCDP01000076">
    <property type="protein sequence ID" value="PZM08097.1"/>
    <property type="molecule type" value="Genomic_DNA"/>
</dbReference>
<evidence type="ECO:0000256" key="1">
    <source>
        <dbReference type="ARBA" id="ARBA00008987"/>
    </source>
</evidence>
<dbReference type="CDD" id="cd02947">
    <property type="entry name" value="TRX_family"/>
    <property type="match status" value="1"/>
</dbReference>
<reference evidence="9 10" key="1">
    <citation type="journal article" date="2018" name="Sci. Rep.">
        <title>Rhizobium tumorigenes sp. nov., a novel plant tumorigenic bacterium isolated from cane gall tumors on thornless blackberry.</title>
        <authorList>
            <person name="Kuzmanovi N."/>
            <person name="Smalla K."/>
            <person name="Gronow S."/>
            <person name="PuBawska J."/>
        </authorList>
    </citation>
    <scope>NUCLEOTIDE SEQUENCE [LARGE SCALE GENOMIC DNA]</scope>
    <source>
        <strain evidence="9 10">CCBAU 85046</strain>
    </source>
</reference>
<proteinExistence type="inferred from homology"/>
<comment type="caution">
    <text evidence="9">The sequence shown here is derived from an EMBL/GenBank/DDBJ whole genome shotgun (WGS) entry which is preliminary data.</text>
</comment>
<dbReference type="Proteomes" id="UP000248925">
    <property type="component" value="Unassembled WGS sequence"/>
</dbReference>
<dbReference type="InterPro" id="IPR049299">
    <property type="entry name" value="Thio2_N"/>
</dbReference>